<organism evidence="2 3">
    <name type="scientific">Vanilla planifolia</name>
    <name type="common">Vanilla</name>
    <dbReference type="NCBI Taxonomy" id="51239"/>
    <lineage>
        <taxon>Eukaryota</taxon>
        <taxon>Viridiplantae</taxon>
        <taxon>Streptophyta</taxon>
        <taxon>Embryophyta</taxon>
        <taxon>Tracheophyta</taxon>
        <taxon>Spermatophyta</taxon>
        <taxon>Magnoliopsida</taxon>
        <taxon>Liliopsida</taxon>
        <taxon>Asparagales</taxon>
        <taxon>Orchidaceae</taxon>
        <taxon>Vanilloideae</taxon>
        <taxon>Vanilleae</taxon>
        <taxon>Vanilla</taxon>
    </lineage>
</organism>
<keyword evidence="3" id="KW-1185">Reference proteome</keyword>
<dbReference type="AlphaFoldDB" id="A0A835UYR0"/>
<dbReference type="EMBL" id="JADCNL010000005">
    <property type="protein sequence ID" value="KAG0480894.1"/>
    <property type="molecule type" value="Genomic_DNA"/>
</dbReference>
<protein>
    <submittedName>
        <fullName evidence="2">Uncharacterized protein</fullName>
    </submittedName>
</protein>
<accession>A0A835UYR0</accession>
<dbReference type="OrthoDB" id="782346at2759"/>
<proteinExistence type="predicted"/>
<dbReference type="Proteomes" id="UP000636800">
    <property type="component" value="Chromosome 5"/>
</dbReference>
<gene>
    <name evidence="2" type="ORF">HPP92_011752</name>
</gene>
<name>A0A835UYR0_VANPL</name>
<comment type="caution">
    <text evidence="2">The sequence shown here is derived from an EMBL/GenBank/DDBJ whole genome shotgun (WGS) entry which is preliminary data.</text>
</comment>
<sequence>MFPNSITLVLAGSWKRSPGERRMNNIVATITGPQSVISPRSNVTEEKTEGKEGKKRKTGWKGERVKEMAFGSRTVRKVLLNAESLLGLLNSGFLLCFLAVDSFLKLMQGDVAMNTYGVGTLSVKA</sequence>
<evidence type="ECO:0000313" key="3">
    <source>
        <dbReference type="Proteomes" id="UP000636800"/>
    </source>
</evidence>
<feature type="compositionally biased region" description="Basic and acidic residues" evidence="1">
    <location>
        <begin position="43"/>
        <end position="52"/>
    </location>
</feature>
<evidence type="ECO:0000256" key="1">
    <source>
        <dbReference type="SAM" id="MobiDB-lite"/>
    </source>
</evidence>
<feature type="region of interest" description="Disordered" evidence="1">
    <location>
        <begin position="37"/>
        <end position="59"/>
    </location>
</feature>
<reference evidence="2 3" key="1">
    <citation type="journal article" date="2020" name="Nat. Food">
        <title>A phased Vanilla planifolia genome enables genetic improvement of flavour and production.</title>
        <authorList>
            <person name="Hasing T."/>
            <person name="Tang H."/>
            <person name="Brym M."/>
            <person name="Khazi F."/>
            <person name="Huang T."/>
            <person name="Chambers A.H."/>
        </authorList>
    </citation>
    <scope>NUCLEOTIDE SEQUENCE [LARGE SCALE GENOMIC DNA]</scope>
    <source>
        <tissue evidence="2">Leaf</tissue>
    </source>
</reference>
<evidence type="ECO:0000313" key="2">
    <source>
        <dbReference type="EMBL" id="KAG0480894.1"/>
    </source>
</evidence>